<dbReference type="Proteomes" id="UP000264036">
    <property type="component" value="Unassembled WGS sequence"/>
</dbReference>
<dbReference type="PANTHER" id="PTHR40057:SF1">
    <property type="entry name" value="SLR1162 PROTEIN"/>
    <property type="match status" value="1"/>
</dbReference>
<dbReference type="PANTHER" id="PTHR40057">
    <property type="entry name" value="SLR1162 PROTEIN"/>
    <property type="match status" value="1"/>
</dbReference>
<evidence type="ECO:0000313" key="3">
    <source>
        <dbReference type="Proteomes" id="UP000264036"/>
    </source>
</evidence>
<gene>
    <name evidence="2" type="ORF">DD666_18320</name>
</gene>
<proteinExistence type="predicted"/>
<evidence type="ECO:0000256" key="1">
    <source>
        <dbReference type="SAM" id="Phobius"/>
    </source>
</evidence>
<organism evidence="2 3">
    <name type="scientific">Advenella kashmirensis</name>
    <dbReference type="NCBI Taxonomy" id="310575"/>
    <lineage>
        <taxon>Bacteria</taxon>
        <taxon>Pseudomonadati</taxon>
        <taxon>Pseudomonadota</taxon>
        <taxon>Betaproteobacteria</taxon>
        <taxon>Burkholderiales</taxon>
        <taxon>Alcaligenaceae</taxon>
    </lineage>
</organism>
<dbReference type="SUPFAM" id="SSF54909">
    <property type="entry name" value="Dimeric alpha+beta barrel"/>
    <property type="match status" value="1"/>
</dbReference>
<name>A0A356LLA2_9BURK</name>
<dbReference type="EMBL" id="DOEK01000038">
    <property type="protein sequence ID" value="HBP31351.1"/>
    <property type="molecule type" value="Genomic_DNA"/>
</dbReference>
<dbReference type="Gene3D" id="3.30.70.100">
    <property type="match status" value="1"/>
</dbReference>
<protein>
    <recommendedName>
        <fullName evidence="4">Antibiotic biosynthesis monooxygenase</fullName>
    </recommendedName>
</protein>
<feature type="transmembrane region" description="Helical" evidence="1">
    <location>
        <begin position="139"/>
        <end position="159"/>
    </location>
</feature>
<accession>A0A356LLA2</accession>
<reference evidence="2 3" key="1">
    <citation type="journal article" date="2018" name="Nat. Biotechnol.">
        <title>A standardized bacterial taxonomy based on genome phylogeny substantially revises the tree of life.</title>
        <authorList>
            <person name="Parks D.H."/>
            <person name="Chuvochina M."/>
            <person name="Waite D.W."/>
            <person name="Rinke C."/>
            <person name="Skarshewski A."/>
            <person name="Chaumeil P.A."/>
            <person name="Hugenholtz P."/>
        </authorList>
    </citation>
    <scope>NUCLEOTIDE SEQUENCE [LARGE SCALE GENOMIC DNA]</scope>
    <source>
        <strain evidence="2">UBA10707</strain>
    </source>
</reference>
<keyword evidence="1" id="KW-0472">Membrane</keyword>
<dbReference type="InterPro" id="IPR038762">
    <property type="entry name" value="ABM_predict"/>
</dbReference>
<dbReference type="InterPro" id="IPR011008">
    <property type="entry name" value="Dimeric_a/b-barrel"/>
</dbReference>
<dbReference type="AlphaFoldDB" id="A0A356LLA2"/>
<comment type="caution">
    <text evidence="2">The sequence shown here is derived from an EMBL/GenBank/DDBJ whole genome shotgun (WGS) entry which is preliminary data.</text>
</comment>
<keyword evidence="1" id="KW-1133">Transmembrane helix</keyword>
<sequence length="178" mass="19625">MSEISGVVVSHIIRPAHEQAFVEWAKKMGESVRAASGFRSIIRLDQGPAISHTVVQFDSQEQLDSWLVSDAFLLLRAEGLNYSLRTIQPQAGHTSIVSIPGSASMPKWKQAAATWLGVYPTLVAVNVVLARPLADSVNWLVLLTASSIVLTVTLTWVILPRVHRALRPWMFAESDKDK</sequence>
<evidence type="ECO:0000313" key="2">
    <source>
        <dbReference type="EMBL" id="HBP31351.1"/>
    </source>
</evidence>
<keyword evidence="1" id="KW-0812">Transmembrane</keyword>
<evidence type="ECO:0008006" key="4">
    <source>
        <dbReference type="Google" id="ProtNLM"/>
    </source>
</evidence>
<feature type="transmembrane region" description="Helical" evidence="1">
    <location>
        <begin position="112"/>
        <end position="133"/>
    </location>
</feature>